<keyword evidence="1" id="KW-1133">Transmembrane helix</keyword>
<dbReference type="AlphaFoldDB" id="A0A068TQY6"/>
<sequence>MTGNGKFYYNKKLPLDPFGQSFWPKIASFSGLYFFIIIFYLYISNCYNNFSKKKIAIQTRH</sequence>
<keyword evidence="1" id="KW-0472">Membrane</keyword>
<name>A0A068TQY6_COFCA</name>
<proteinExistence type="predicted"/>
<dbReference type="EMBL" id="HG739086">
    <property type="protein sequence ID" value="CDO98364.1"/>
    <property type="molecule type" value="Genomic_DNA"/>
</dbReference>
<accession>A0A068TQY6</accession>
<reference evidence="3" key="1">
    <citation type="journal article" date="2014" name="Science">
        <title>The coffee genome provides insight into the convergent evolution of caffeine biosynthesis.</title>
        <authorList>
            <person name="Denoeud F."/>
            <person name="Carretero-Paulet L."/>
            <person name="Dereeper A."/>
            <person name="Droc G."/>
            <person name="Guyot R."/>
            <person name="Pietrella M."/>
            <person name="Zheng C."/>
            <person name="Alberti A."/>
            <person name="Anthony F."/>
            <person name="Aprea G."/>
            <person name="Aury J.M."/>
            <person name="Bento P."/>
            <person name="Bernard M."/>
            <person name="Bocs S."/>
            <person name="Campa C."/>
            <person name="Cenci A."/>
            <person name="Combes M.C."/>
            <person name="Crouzillat D."/>
            <person name="Da Silva C."/>
            <person name="Daddiego L."/>
            <person name="De Bellis F."/>
            <person name="Dussert S."/>
            <person name="Garsmeur O."/>
            <person name="Gayraud T."/>
            <person name="Guignon V."/>
            <person name="Jahn K."/>
            <person name="Jamilloux V."/>
            <person name="Joet T."/>
            <person name="Labadie K."/>
            <person name="Lan T."/>
            <person name="Leclercq J."/>
            <person name="Lepelley M."/>
            <person name="Leroy T."/>
            <person name="Li L.T."/>
            <person name="Librado P."/>
            <person name="Lopez L."/>
            <person name="Munoz A."/>
            <person name="Noel B."/>
            <person name="Pallavicini A."/>
            <person name="Perrotta G."/>
            <person name="Poncet V."/>
            <person name="Pot D."/>
            <person name="Priyono X."/>
            <person name="Rigoreau M."/>
            <person name="Rouard M."/>
            <person name="Rozas J."/>
            <person name="Tranchant-Dubreuil C."/>
            <person name="VanBuren R."/>
            <person name="Zhang Q."/>
            <person name="Andrade A.C."/>
            <person name="Argout X."/>
            <person name="Bertrand B."/>
            <person name="de Kochko A."/>
            <person name="Graziosi G."/>
            <person name="Henry R.J."/>
            <person name="Jayarama X."/>
            <person name="Ming R."/>
            <person name="Nagai C."/>
            <person name="Rounsley S."/>
            <person name="Sankoff D."/>
            <person name="Giuliano G."/>
            <person name="Albert V.A."/>
            <person name="Wincker P."/>
            <person name="Lashermes P."/>
        </authorList>
    </citation>
    <scope>NUCLEOTIDE SEQUENCE [LARGE SCALE GENOMIC DNA]</scope>
    <source>
        <strain evidence="3">cv. DH200-94</strain>
    </source>
</reference>
<organism evidence="2 3">
    <name type="scientific">Coffea canephora</name>
    <name type="common">Robusta coffee</name>
    <dbReference type="NCBI Taxonomy" id="49390"/>
    <lineage>
        <taxon>Eukaryota</taxon>
        <taxon>Viridiplantae</taxon>
        <taxon>Streptophyta</taxon>
        <taxon>Embryophyta</taxon>
        <taxon>Tracheophyta</taxon>
        <taxon>Spermatophyta</taxon>
        <taxon>Magnoliopsida</taxon>
        <taxon>eudicotyledons</taxon>
        <taxon>Gunneridae</taxon>
        <taxon>Pentapetalae</taxon>
        <taxon>asterids</taxon>
        <taxon>lamiids</taxon>
        <taxon>Gentianales</taxon>
        <taxon>Rubiaceae</taxon>
        <taxon>Ixoroideae</taxon>
        <taxon>Gardenieae complex</taxon>
        <taxon>Bertiereae - Coffeeae clade</taxon>
        <taxon>Coffeeae</taxon>
        <taxon>Coffea</taxon>
    </lineage>
</organism>
<protein>
    <submittedName>
        <fullName evidence="2">Uncharacterized protein</fullName>
    </submittedName>
</protein>
<feature type="transmembrane region" description="Helical" evidence="1">
    <location>
        <begin position="22"/>
        <end position="43"/>
    </location>
</feature>
<dbReference type="Gramene" id="CDO98364">
    <property type="protein sequence ID" value="CDO98364"/>
    <property type="gene ID" value="GSCOC_T00022431001"/>
</dbReference>
<keyword evidence="3" id="KW-1185">Reference proteome</keyword>
<keyword evidence="1" id="KW-0812">Transmembrane</keyword>
<evidence type="ECO:0000313" key="3">
    <source>
        <dbReference type="Proteomes" id="UP000295252"/>
    </source>
</evidence>
<evidence type="ECO:0000256" key="1">
    <source>
        <dbReference type="SAM" id="Phobius"/>
    </source>
</evidence>
<evidence type="ECO:0000313" key="2">
    <source>
        <dbReference type="EMBL" id="CDO98364.1"/>
    </source>
</evidence>
<gene>
    <name evidence="2" type="ORF">GSCOC_T00022431001</name>
</gene>
<dbReference type="Proteomes" id="UP000295252">
    <property type="component" value="Chromosome VI"/>
</dbReference>
<dbReference type="InParanoid" id="A0A068TQY6"/>